<keyword evidence="1" id="KW-0614">Plasmid</keyword>
<dbReference type="AlphaFoldDB" id="A0A3S8XES7"/>
<protein>
    <submittedName>
        <fullName evidence="1">Uncharacterized protein</fullName>
    </submittedName>
</protein>
<organism evidence="1">
    <name type="scientific">Escherichia coli</name>
    <dbReference type="NCBI Taxonomy" id="562"/>
    <lineage>
        <taxon>Bacteria</taxon>
        <taxon>Pseudomonadati</taxon>
        <taxon>Pseudomonadota</taxon>
        <taxon>Gammaproteobacteria</taxon>
        <taxon>Enterobacterales</taxon>
        <taxon>Enterobacteriaceae</taxon>
        <taxon>Escherichia</taxon>
    </lineage>
</organism>
<evidence type="ECO:0000313" key="1">
    <source>
        <dbReference type="EMBL" id="AZM68325.1"/>
    </source>
</evidence>
<proteinExistence type="predicted"/>
<sequence>MSWTILALNKAVLCVIRPNAIHQNAFLYHCIAMLGIQWQTKAFQ</sequence>
<accession>A0A3S8XES7</accession>
<dbReference type="EMBL" id="MH924589">
    <property type="protein sequence ID" value="AZM68325.1"/>
    <property type="molecule type" value="Genomic_DNA"/>
</dbReference>
<name>A0A3S8XES7_ECOLX</name>
<reference evidence="1" key="1">
    <citation type="submission" date="2018-09" db="EMBL/GenBank/DDBJ databases">
        <authorList>
            <person name="Brilhante M."/>
            <person name="Dona V."/>
            <person name="Perreten V."/>
        </authorList>
    </citation>
    <scope>NUCLEOTIDE SEQUENCE</scope>
    <source>
        <strain evidence="1">RDB9</strain>
        <plasmid evidence="1">pRDB9</plasmid>
    </source>
</reference>
<geneLocation type="plasmid" evidence="1">
    <name>pRDB9</name>
</geneLocation>